<feature type="domain" description="Cyclin-like" evidence="3">
    <location>
        <begin position="217"/>
        <end position="310"/>
    </location>
</feature>
<evidence type="ECO:0000313" key="5">
    <source>
        <dbReference type="EMBL" id="GIL93825.1"/>
    </source>
</evidence>
<comment type="similarity">
    <text evidence="1">Belongs to the cyclin family.</text>
</comment>
<protein>
    <recommendedName>
        <fullName evidence="3">Cyclin-like domain-containing protein</fullName>
    </recommendedName>
</protein>
<name>A0A8J4D200_9CHLO</name>
<dbReference type="Gene3D" id="1.10.472.10">
    <property type="entry name" value="Cyclin-like"/>
    <property type="match status" value="2"/>
</dbReference>
<proteinExistence type="inferred from homology"/>
<dbReference type="Proteomes" id="UP000722791">
    <property type="component" value="Unassembled WGS sequence"/>
</dbReference>
<dbReference type="Pfam" id="PF00134">
    <property type="entry name" value="Cyclin_N"/>
    <property type="match status" value="1"/>
</dbReference>
<evidence type="ECO:0000259" key="3">
    <source>
        <dbReference type="SMART" id="SM00385"/>
    </source>
</evidence>
<comment type="caution">
    <text evidence="5">The sequence shown here is derived from an EMBL/GenBank/DDBJ whole genome shotgun (WGS) entry which is preliminary data.</text>
</comment>
<accession>A0A8J4D200</accession>
<evidence type="ECO:0000313" key="7">
    <source>
        <dbReference type="Proteomes" id="UP000747110"/>
    </source>
</evidence>
<evidence type="ECO:0000313" key="4">
    <source>
        <dbReference type="EMBL" id="GIL78963.1"/>
    </source>
</evidence>
<sequence length="376" mass="42567">MATMAFPGFPHQPESYVLDGGYSQGYEGDHGNQSFYVSQQRQMQRENEHKQDLANDKTHKASRYVFRPLEELRATNPSIRDGLDPDKELLWRRQYCKLIQDAGMALKIPQWGGISVAITLCHRFFAIKSMKKNDRFLVATACLFLAAKIEESPKLLKNVIMESERIRHTKNPAALRALDDPVNFDRLREEVLQAERAVLYTLGFDLKIEQPYKTLMEWMKRDARLTDQLNDSPYKPLVQNAWNLLNDSLRTTLCLQFPPQKIAWTALWIADLMNIDNGTHYPALPPGSEFFEKSEVTPEELMNICDQMLAEYETSKLSRMAASTGQSIQALKADLEIKMGSASQMAGRLPPVMGAPGGGIAPGQVKLEEEEGEVKS</sequence>
<gene>
    <name evidence="4" type="ORF">Vretifemale_8350</name>
    <name evidence="5" type="ORF">Vretimale_199</name>
</gene>
<evidence type="ECO:0000256" key="1">
    <source>
        <dbReference type="RuleBase" id="RU000383"/>
    </source>
</evidence>
<dbReference type="OrthoDB" id="10264655at2759"/>
<feature type="domain" description="Cyclin-like" evidence="3">
    <location>
        <begin position="97"/>
        <end position="200"/>
    </location>
</feature>
<dbReference type="GO" id="GO:0016538">
    <property type="term" value="F:cyclin-dependent protein serine/threonine kinase regulator activity"/>
    <property type="evidence" value="ECO:0007669"/>
    <property type="project" value="InterPro"/>
</dbReference>
<dbReference type="InterPro" id="IPR036915">
    <property type="entry name" value="Cyclin-like_sf"/>
</dbReference>
<feature type="region of interest" description="Disordered" evidence="2">
    <location>
        <begin position="355"/>
        <end position="376"/>
    </location>
</feature>
<dbReference type="InterPro" id="IPR013763">
    <property type="entry name" value="Cyclin-like_dom"/>
</dbReference>
<dbReference type="GO" id="GO:0006357">
    <property type="term" value="P:regulation of transcription by RNA polymerase II"/>
    <property type="evidence" value="ECO:0007669"/>
    <property type="project" value="InterPro"/>
</dbReference>
<dbReference type="AlphaFoldDB" id="A0A8J4D200"/>
<evidence type="ECO:0000313" key="6">
    <source>
        <dbReference type="Proteomes" id="UP000722791"/>
    </source>
</evidence>
<dbReference type="PANTHER" id="PTHR10026">
    <property type="entry name" value="CYCLIN"/>
    <property type="match status" value="1"/>
</dbReference>
<reference evidence="5" key="1">
    <citation type="journal article" date="2021" name="Proc. Natl. Acad. Sci. U.S.A.">
        <title>Three genomes in the algal genus Volvox reveal the fate of a haploid sex-determining region after a transition to homothallism.</title>
        <authorList>
            <person name="Yamamoto K."/>
            <person name="Hamaji T."/>
            <person name="Kawai-Toyooka H."/>
            <person name="Matsuzaki R."/>
            <person name="Takahashi F."/>
            <person name="Nishimura Y."/>
            <person name="Kawachi M."/>
            <person name="Noguchi H."/>
            <person name="Minakuchi Y."/>
            <person name="Umen J.G."/>
            <person name="Toyoda A."/>
            <person name="Nozaki H."/>
        </authorList>
    </citation>
    <scope>NUCLEOTIDE SEQUENCE</scope>
    <source>
        <strain evidence="5">NIES-3785</strain>
        <strain evidence="4">NIES-3786</strain>
    </source>
</reference>
<dbReference type="InterPro" id="IPR006671">
    <property type="entry name" value="Cyclin_N"/>
</dbReference>
<keyword evidence="7" id="KW-1185">Reference proteome</keyword>
<dbReference type="InterPro" id="IPR043198">
    <property type="entry name" value="Cyclin/Ssn8"/>
</dbReference>
<dbReference type="EMBL" id="BNCQ01000001">
    <property type="protein sequence ID" value="GIL93825.1"/>
    <property type="molecule type" value="Genomic_DNA"/>
</dbReference>
<organism evidence="5 6">
    <name type="scientific">Volvox reticuliferus</name>
    <dbReference type="NCBI Taxonomy" id="1737510"/>
    <lineage>
        <taxon>Eukaryota</taxon>
        <taxon>Viridiplantae</taxon>
        <taxon>Chlorophyta</taxon>
        <taxon>core chlorophytes</taxon>
        <taxon>Chlorophyceae</taxon>
        <taxon>CS clade</taxon>
        <taxon>Chlamydomonadales</taxon>
        <taxon>Volvocaceae</taxon>
        <taxon>Volvox</taxon>
    </lineage>
</organism>
<dbReference type="Proteomes" id="UP000747110">
    <property type="component" value="Unassembled WGS sequence"/>
</dbReference>
<evidence type="ECO:0000256" key="2">
    <source>
        <dbReference type="SAM" id="MobiDB-lite"/>
    </source>
</evidence>
<dbReference type="SMART" id="SM00385">
    <property type="entry name" value="CYCLIN"/>
    <property type="match status" value="2"/>
</dbReference>
<keyword evidence="1" id="KW-0195">Cyclin</keyword>
<dbReference type="SUPFAM" id="SSF47954">
    <property type="entry name" value="Cyclin-like"/>
    <property type="match status" value="2"/>
</dbReference>
<dbReference type="CDD" id="cd20546">
    <property type="entry name" value="CYCLIN_SpCG1C_ScCTK2-like_rpt2"/>
    <property type="match status" value="1"/>
</dbReference>
<dbReference type="EMBL" id="BNCP01000014">
    <property type="protein sequence ID" value="GIL78963.1"/>
    <property type="molecule type" value="Genomic_DNA"/>
</dbReference>